<gene>
    <name evidence="2" type="ORF">GCM10010171_47820</name>
</gene>
<reference evidence="2" key="2">
    <citation type="submission" date="2020-09" db="EMBL/GenBank/DDBJ databases">
        <authorList>
            <person name="Sun Q."/>
            <person name="Ohkuma M."/>
        </authorList>
    </citation>
    <scope>NUCLEOTIDE SEQUENCE</scope>
    <source>
        <strain evidence="2">JCM 3276</strain>
    </source>
</reference>
<sequence length="65" mass="7156">MIVDDPQEGEAPGVVLEYPAGTAWGDNTEEVKRFTTIFDEVTKLAMSSAKSTDLIAKRRKVLESL</sequence>
<evidence type="ECO:0000259" key="1">
    <source>
        <dbReference type="Pfam" id="PF19054"/>
    </source>
</evidence>
<dbReference type="AlphaFoldDB" id="A0A918GN95"/>
<dbReference type="Pfam" id="PF19054">
    <property type="entry name" value="DUF5753"/>
    <property type="match status" value="1"/>
</dbReference>
<dbReference type="RefSeq" id="WP_189212800.1">
    <property type="nucleotide sequence ID" value="NZ_BMRB01000004.1"/>
</dbReference>
<reference evidence="2" key="1">
    <citation type="journal article" date="2014" name="Int. J. Syst. Evol. Microbiol.">
        <title>Complete genome sequence of Corynebacterium casei LMG S-19264T (=DSM 44701T), isolated from a smear-ripened cheese.</title>
        <authorList>
            <consortium name="US DOE Joint Genome Institute (JGI-PGF)"/>
            <person name="Walter F."/>
            <person name="Albersmeier A."/>
            <person name="Kalinowski J."/>
            <person name="Ruckert C."/>
        </authorList>
    </citation>
    <scope>NUCLEOTIDE SEQUENCE</scope>
    <source>
        <strain evidence="2">JCM 3276</strain>
    </source>
</reference>
<dbReference type="Proteomes" id="UP000660680">
    <property type="component" value="Unassembled WGS sequence"/>
</dbReference>
<dbReference type="InterPro" id="IPR043917">
    <property type="entry name" value="DUF5753"/>
</dbReference>
<name>A0A918GN95_9PSEU</name>
<keyword evidence="3" id="KW-1185">Reference proteome</keyword>
<organism evidence="2 3">
    <name type="scientific">Actinokineospora fastidiosa</name>
    <dbReference type="NCBI Taxonomy" id="1816"/>
    <lineage>
        <taxon>Bacteria</taxon>
        <taxon>Bacillati</taxon>
        <taxon>Actinomycetota</taxon>
        <taxon>Actinomycetes</taxon>
        <taxon>Pseudonocardiales</taxon>
        <taxon>Pseudonocardiaceae</taxon>
        <taxon>Actinokineospora</taxon>
    </lineage>
</organism>
<protein>
    <recommendedName>
        <fullName evidence="1">DUF5753 domain-containing protein</fullName>
    </recommendedName>
</protein>
<accession>A0A918GN95</accession>
<evidence type="ECO:0000313" key="3">
    <source>
        <dbReference type="Proteomes" id="UP000660680"/>
    </source>
</evidence>
<proteinExistence type="predicted"/>
<feature type="domain" description="DUF5753" evidence="1">
    <location>
        <begin position="10"/>
        <end position="56"/>
    </location>
</feature>
<dbReference type="EMBL" id="BMRB01000004">
    <property type="protein sequence ID" value="GGS47041.1"/>
    <property type="molecule type" value="Genomic_DNA"/>
</dbReference>
<comment type="caution">
    <text evidence="2">The sequence shown here is derived from an EMBL/GenBank/DDBJ whole genome shotgun (WGS) entry which is preliminary data.</text>
</comment>
<evidence type="ECO:0000313" key="2">
    <source>
        <dbReference type="EMBL" id="GGS47041.1"/>
    </source>
</evidence>